<dbReference type="GO" id="GO:0008933">
    <property type="term" value="F:peptidoglycan lytic transglycosylase activity"/>
    <property type="evidence" value="ECO:0007669"/>
    <property type="project" value="TreeGrafter"/>
</dbReference>
<feature type="signal peptide" evidence="2">
    <location>
        <begin position="1"/>
        <end position="28"/>
    </location>
</feature>
<proteinExistence type="predicted"/>
<dbReference type="Pfam" id="PF13406">
    <property type="entry name" value="SLT_2"/>
    <property type="match status" value="1"/>
</dbReference>
<feature type="region of interest" description="Disordered" evidence="1">
    <location>
        <begin position="42"/>
        <end position="90"/>
    </location>
</feature>
<evidence type="ECO:0000313" key="4">
    <source>
        <dbReference type="EMBL" id="GFN08601.1"/>
    </source>
</evidence>
<feature type="region of interest" description="Disordered" evidence="1">
    <location>
        <begin position="268"/>
        <end position="443"/>
    </location>
</feature>
<dbReference type="PRINTS" id="PR01217">
    <property type="entry name" value="PRICHEXTENSN"/>
</dbReference>
<gene>
    <name evidence="4" type="ORF">Smic_71570</name>
</gene>
<dbReference type="InterPro" id="IPR043426">
    <property type="entry name" value="MltB-like"/>
</dbReference>
<name>A0A7J0D1H2_STRMI</name>
<evidence type="ECO:0000256" key="2">
    <source>
        <dbReference type="SAM" id="SignalP"/>
    </source>
</evidence>
<feature type="domain" description="Transglycosylase SLT" evidence="3">
    <location>
        <begin position="186"/>
        <end position="229"/>
    </location>
</feature>
<dbReference type="PROSITE" id="PS51318">
    <property type="entry name" value="TAT"/>
    <property type="match status" value="1"/>
</dbReference>
<dbReference type="PANTHER" id="PTHR30163">
    <property type="entry name" value="MEMBRANE-BOUND LYTIC MUREIN TRANSGLYCOSYLASE B"/>
    <property type="match status" value="1"/>
</dbReference>
<comment type="caution">
    <text evidence="4">The sequence shown here is derived from an EMBL/GenBank/DDBJ whole genome shotgun (WGS) entry which is preliminary data.</text>
</comment>
<dbReference type="SUPFAM" id="SSF53955">
    <property type="entry name" value="Lysozyme-like"/>
    <property type="match status" value="1"/>
</dbReference>
<dbReference type="InterPro" id="IPR031304">
    <property type="entry name" value="SLT_2"/>
</dbReference>
<reference evidence="4 5" key="1">
    <citation type="submission" date="2020-05" db="EMBL/GenBank/DDBJ databases">
        <title>Whole genome shotgun sequence of Streptomyces microflavus NBRC 13062.</title>
        <authorList>
            <person name="Komaki H."/>
            <person name="Tamura T."/>
        </authorList>
    </citation>
    <scope>NUCLEOTIDE SEQUENCE [LARGE SCALE GENOMIC DNA]</scope>
    <source>
        <strain evidence="4 5">NBRC 13062</strain>
    </source>
</reference>
<evidence type="ECO:0000313" key="5">
    <source>
        <dbReference type="Proteomes" id="UP000498740"/>
    </source>
</evidence>
<dbReference type="GO" id="GO:0009253">
    <property type="term" value="P:peptidoglycan catabolic process"/>
    <property type="evidence" value="ECO:0007669"/>
    <property type="project" value="TreeGrafter"/>
</dbReference>
<dbReference type="CDD" id="cd13399">
    <property type="entry name" value="Slt35-like"/>
    <property type="match status" value="1"/>
</dbReference>
<dbReference type="Gene3D" id="1.10.530.10">
    <property type="match status" value="1"/>
</dbReference>
<feature type="compositionally biased region" description="Pro residues" evidence="1">
    <location>
        <begin position="314"/>
        <end position="394"/>
    </location>
</feature>
<sequence>MRFNGTVRRQLTGTVTAVAAMAALTASQAPGFADAVAAARSERAASDTDDVVWSEVPGDDSYHTELPPLESPEPPAPLKPPRAGAEPSPPLLDRVRSEAGIPATVLAAYRNAERSLRRSDPGCRLPWQLLAAIGKVESGQAAGGRVDARGTTLTPILGPALDGVGFALIRDTDNGVYDGDRTYDRAVGPMQFIPSTWVNWAKDGNGDGRKDPDNIYDAALAAGHYLCAGGRDLGVRADLDRAVLSYNRSDAYLRTVLSWLEFYRKGTHPVADGQGVLPTSPGPGGPDRPKAPVGSGAPAAPGKGGGGIVIGPQPTRPPSPTPTPGPTKPGTPSPSPDPTGPTDPGPTPTPTPTDPTPGPSPDPTDPGPTDPGPTDPGPTPTPDPTDPTPGPSPDPGTTDPGCPAGDPTPPEPSTEAGIRAAEAGGSAETGDGDPCAPAGGEDA</sequence>
<keyword evidence="2" id="KW-0732">Signal</keyword>
<accession>A0A7J0D1H2</accession>
<dbReference type="Proteomes" id="UP000498740">
    <property type="component" value="Unassembled WGS sequence"/>
</dbReference>
<protein>
    <recommendedName>
        <fullName evidence="3">Transglycosylase SLT domain-containing protein</fullName>
    </recommendedName>
</protein>
<evidence type="ECO:0000259" key="3">
    <source>
        <dbReference type="Pfam" id="PF13406"/>
    </source>
</evidence>
<dbReference type="AlphaFoldDB" id="A0A7J0D1H2"/>
<dbReference type="InterPro" id="IPR023346">
    <property type="entry name" value="Lysozyme-like_dom_sf"/>
</dbReference>
<dbReference type="EMBL" id="BLWD01000001">
    <property type="protein sequence ID" value="GFN08601.1"/>
    <property type="molecule type" value="Genomic_DNA"/>
</dbReference>
<feature type="compositionally biased region" description="Low complexity" evidence="1">
    <location>
        <begin position="291"/>
        <end position="301"/>
    </location>
</feature>
<feature type="compositionally biased region" description="Pro residues" evidence="1">
    <location>
        <begin position="69"/>
        <end position="80"/>
    </location>
</feature>
<dbReference type="RefSeq" id="WP_032756934.1">
    <property type="nucleotide sequence ID" value="NZ_BMUG01000003.1"/>
</dbReference>
<dbReference type="InterPro" id="IPR006311">
    <property type="entry name" value="TAT_signal"/>
</dbReference>
<feature type="chain" id="PRO_5039013034" description="Transglycosylase SLT domain-containing protein" evidence="2">
    <location>
        <begin position="29"/>
        <end position="443"/>
    </location>
</feature>
<feature type="compositionally biased region" description="Low complexity" evidence="1">
    <location>
        <begin position="395"/>
        <end position="405"/>
    </location>
</feature>
<organism evidence="4 5">
    <name type="scientific">Streptomyces microflavus</name>
    <name type="common">Streptomyces lipmanii</name>
    <dbReference type="NCBI Taxonomy" id="1919"/>
    <lineage>
        <taxon>Bacteria</taxon>
        <taxon>Bacillati</taxon>
        <taxon>Actinomycetota</taxon>
        <taxon>Actinomycetes</taxon>
        <taxon>Kitasatosporales</taxon>
        <taxon>Streptomycetaceae</taxon>
        <taxon>Streptomyces</taxon>
    </lineage>
</organism>
<dbReference type="PANTHER" id="PTHR30163:SF8">
    <property type="entry name" value="LYTIC MUREIN TRANSGLYCOSYLASE"/>
    <property type="match status" value="1"/>
</dbReference>
<evidence type="ECO:0000256" key="1">
    <source>
        <dbReference type="SAM" id="MobiDB-lite"/>
    </source>
</evidence>